<reference evidence="4 5" key="1">
    <citation type="journal article" date="2015" name="G3 (Bethesda)">
        <title>Insights into Ongoing Evolution of the Hexachlorocyclohexane Catabolic Pathway from Comparative Genomics of Ten Sphingomonadaceae Strains.</title>
        <authorList>
            <person name="Pearce S.L."/>
            <person name="Oakeshott J.G."/>
            <person name="Pandey G."/>
        </authorList>
    </citation>
    <scope>NUCLEOTIDE SEQUENCE [LARGE SCALE GENOMIC DNA]</scope>
    <source>
        <strain evidence="4 5">LL02</strain>
    </source>
</reference>
<keyword evidence="5" id="KW-1185">Reference proteome</keyword>
<dbReference type="EMBL" id="JACU01000002">
    <property type="protein sequence ID" value="KMS59643.1"/>
    <property type="molecule type" value="Genomic_DNA"/>
</dbReference>
<dbReference type="Gene3D" id="3.40.50.720">
    <property type="entry name" value="NAD(P)-binding Rossmann-like Domain"/>
    <property type="match status" value="1"/>
</dbReference>
<dbReference type="Pfam" id="PF00106">
    <property type="entry name" value="adh_short"/>
    <property type="match status" value="1"/>
</dbReference>
<dbReference type="CDD" id="cd05233">
    <property type="entry name" value="SDR_c"/>
    <property type="match status" value="1"/>
</dbReference>
<dbReference type="Proteomes" id="UP000052268">
    <property type="component" value="Unassembled WGS sequence"/>
</dbReference>
<dbReference type="InterPro" id="IPR036291">
    <property type="entry name" value="NAD(P)-bd_dom_sf"/>
</dbReference>
<dbReference type="OrthoDB" id="9810734at2"/>
<dbReference type="PANTHER" id="PTHR43669:SF3">
    <property type="entry name" value="ALCOHOL DEHYDROGENASE, PUTATIVE (AFU_ORTHOLOGUE AFUA_3G03445)-RELATED"/>
    <property type="match status" value="1"/>
</dbReference>
<comment type="similarity">
    <text evidence="1 3">Belongs to the short-chain dehydrogenases/reductases (SDR) family.</text>
</comment>
<dbReference type="InterPro" id="IPR002347">
    <property type="entry name" value="SDR_fam"/>
</dbReference>
<evidence type="ECO:0000256" key="1">
    <source>
        <dbReference type="ARBA" id="ARBA00006484"/>
    </source>
</evidence>
<evidence type="ECO:0000313" key="4">
    <source>
        <dbReference type="EMBL" id="KMS59643.1"/>
    </source>
</evidence>
<name>A0A0J7Y8I5_9SPHN</name>
<proteinExistence type="inferred from homology"/>
<keyword evidence="2" id="KW-0560">Oxidoreductase</keyword>
<dbReference type="SUPFAM" id="SSF51735">
    <property type="entry name" value="NAD(P)-binding Rossmann-fold domains"/>
    <property type="match status" value="1"/>
</dbReference>
<protein>
    <submittedName>
        <fullName evidence="4">Short-chain dehydrogenase</fullName>
    </submittedName>
</protein>
<gene>
    <name evidence="4" type="ORF">V474_10625</name>
</gene>
<dbReference type="RefSeq" id="WP_059150375.1">
    <property type="nucleotide sequence ID" value="NZ_KQ130452.1"/>
</dbReference>
<dbReference type="PRINTS" id="PR00081">
    <property type="entry name" value="GDHRDH"/>
</dbReference>
<dbReference type="PATRIC" id="fig|1114963.3.peg.1029"/>
<accession>A0A0J7Y8I5</accession>
<evidence type="ECO:0000256" key="2">
    <source>
        <dbReference type="ARBA" id="ARBA00023002"/>
    </source>
</evidence>
<organism evidence="4 5">
    <name type="scientific">Novosphingobium barchaimii LL02</name>
    <dbReference type="NCBI Taxonomy" id="1114963"/>
    <lineage>
        <taxon>Bacteria</taxon>
        <taxon>Pseudomonadati</taxon>
        <taxon>Pseudomonadota</taxon>
        <taxon>Alphaproteobacteria</taxon>
        <taxon>Sphingomonadales</taxon>
        <taxon>Sphingomonadaceae</taxon>
        <taxon>Novosphingobium</taxon>
    </lineage>
</organism>
<dbReference type="AlphaFoldDB" id="A0A0J7Y8I5"/>
<comment type="caution">
    <text evidence="4">The sequence shown here is derived from an EMBL/GenBank/DDBJ whole genome shotgun (WGS) entry which is preliminary data.</text>
</comment>
<evidence type="ECO:0000256" key="3">
    <source>
        <dbReference type="RuleBase" id="RU000363"/>
    </source>
</evidence>
<evidence type="ECO:0000313" key="5">
    <source>
        <dbReference type="Proteomes" id="UP000052268"/>
    </source>
</evidence>
<dbReference type="GO" id="GO:0016491">
    <property type="term" value="F:oxidoreductase activity"/>
    <property type="evidence" value="ECO:0007669"/>
    <property type="project" value="UniProtKB-KW"/>
</dbReference>
<dbReference type="PANTHER" id="PTHR43669">
    <property type="entry name" value="5-KETO-D-GLUCONATE 5-REDUCTASE"/>
    <property type="match status" value="1"/>
</dbReference>
<sequence>MGKTIVITGAGAGLGKALAHRFVSEGETVILLGRTLSKVQSVADAIGGGAMAVECDVASPDSVRAAFAAIARKHPKIDVLVNNAGIYEPFTIAEATDRQIDSIIAINLKGPIYCCRSAIPMMEKGGHIINVGSESIAVPFVMLALYQCSKAGLEQFSQQLEAELEESGIRVTLVRAGPMHDEGKDRPNWDRDAAMRFHMGCAKNGLDMRVRPVSHSASVTGVFRAVIDLPPDVRVSHVSVGARKA</sequence>
<dbReference type="PRINTS" id="PR00080">
    <property type="entry name" value="SDRFAMILY"/>
</dbReference>